<evidence type="ECO:0000256" key="2">
    <source>
        <dbReference type="ARBA" id="ARBA00022691"/>
    </source>
</evidence>
<dbReference type="AlphaFoldDB" id="I2Q7N1"/>
<keyword evidence="2" id="KW-0949">S-adenosyl-L-methionine</keyword>
<dbReference type="OrthoDB" id="9810775at2"/>
<dbReference type="GO" id="GO:0046872">
    <property type="term" value="F:metal ion binding"/>
    <property type="evidence" value="ECO:0007669"/>
    <property type="project" value="UniProtKB-KW"/>
</dbReference>
<comment type="cofactor">
    <cofactor evidence="1">
        <name>[4Fe-4S] cluster</name>
        <dbReference type="ChEBI" id="CHEBI:49883"/>
    </cofactor>
</comment>
<reference evidence="7" key="1">
    <citation type="submission" date="2011-11" db="EMBL/GenBank/DDBJ databases">
        <title>Improved High-Quality Draft sequence of Desulfovibrio sp. U5L.</title>
        <authorList>
            <consortium name="US DOE Joint Genome Institute"/>
            <person name="Lucas S."/>
            <person name="Han J."/>
            <person name="Lapidus A."/>
            <person name="Cheng J.-F."/>
            <person name="Goodwin L."/>
            <person name="Pitluck S."/>
            <person name="Peters L."/>
            <person name="Ovchinnikova G."/>
            <person name="Held B."/>
            <person name="Detter J.C."/>
            <person name="Han C."/>
            <person name="Tapia R."/>
            <person name="Land M."/>
            <person name="Hauser L."/>
            <person name="Kyrpides N."/>
            <person name="Ivanova N."/>
            <person name="Pagani I."/>
            <person name="Gabster J."/>
            <person name="Walker C."/>
            <person name="Stolyar S."/>
            <person name="Stahl D."/>
            <person name="Arkin A."/>
            <person name="Dehal P."/>
            <person name="Hazen T."/>
            <person name="Woyke T."/>
        </authorList>
    </citation>
    <scope>NUCLEOTIDE SEQUENCE [LARGE SCALE GENOMIC DNA]</scope>
    <source>
        <strain evidence="7">U5L</strain>
    </source>
</reference>
<keyword evidence="5" id="KW-0411">Iron-sulfur</keyword>
<proteinExistence type="predicted"/>
<name>I2Q7N1_9BACT</name>
<feature type="domain" description="Radical SAM core" evidence="6">
    <location>
        <begin position="14"/>
        <end position="82"/>
    </location>
</feature>
<organism evidence="7">
    <name type="scientific">Desulfovibrio sp. U5L</name>
    <dbReference type="NCBI Taxonomy" id="596152"/>
    <lineage>
        <taxon>Bacteria</taxon>
        <taxon>Pseudomonadati</taxon>
        <taxon>Thermodesulfobacteriota</taxon>
        <taxon>Desulfovibrionia</taxon>
        <taxon>Desulfovibrionales</taxon>
        <taxon>Desulfovibrionaceae</taxon>
        <taxon>Desulfovibrio</taxon>
    </lineage>
</organism>
<dbReference type="STRING" id="596152.DesU5LDRAFT_0065"/>
<keyword evidence="3" id="KW-0479">Metal-binding</keyword>
<dbReference type="InterPro" id="IPR013785">
    <property type="entry name" value="Aldolase_TIM"/>
</dbReference>
<evidence type="ECO:0000313" key="7">
    <source>
        <dbReference type="EMBL" id="EIG55787.1"/>
    </source>
</evidence>
<dbReference type="HOGENOM" id="CLU_825545_0_0_7"/>
<evidence type="ECO:0000256" key="5">
    <source>
        <dbReference type="ARBA" id="ARBA00023014"/>
    </source>
</evidence>
<dbReference type="CDD" id="cd01335">
    <property type="entry name" value="Radical_SAM"/>
    <property type="match status" value="1"/>
</dbReference>
<evidence type="ECO:0000259" key="6">
    <source>
        <dbReference type="Pfam" id="PF04055"/>
    </source>
</evidence>
<dbReference type="Pfam" id="PF04055">
    <property type="entry name" value="Radical_SAM"/>
    <property type="match status" value="1"/>
</dbReference>
<accession>I2Q7N1</accession>
<dbReference type="GO" id="GO:0051536">
    <property type="term" value="F:iron-sulfur cluster binding"/>
    <property type="evidence" value="ECO:0007669"/>
    <property type="project" value="UniProtKB-KW"/>
</dbReference>
<dbReference type="Gene3D" id="3.20.20.70">
    <property type="entry name" value="Aldolase class I"/>
    <property type="match status" value="1"/>
</dbReference>
<evidence type="ECO:0000256" key="4">
    <source>
        <dbReference type="ARBA" id="ARBA00023004"/>
    </source>
</evidence>
<gene>
    <name evidence="7" type="ORF">DesU5LDRAFT_0065</name>
</gene>
<dbReference type="SUPFAM" id="SSF102114">
    <property type="entry name" value="Radical SAM enzymes"/>
    <property type="match status" value="1"/>
</dbReference>
<sequence>MIPLREMKIIQIDVTNACPNRCSNCTRLIGHHKKPFFMDLDQYRQAVDSLVDFPGMVGMIGGEPLLHPHFSDMVRYLEKKIEDPKRRGLWSTVPKGTPHGALIREVFGNLFLNDHAVSSILHQPVLVAAKEIVPDAARMWDLIDKCWVQTLWSATITPKGAFFCEVAASFDMLFDGPGGWPVEPGWWQREPSQFTEQKERWCPGCGCAVPLERRTSVDGIDDTSPGNLERLTAIDSPKVRRGKVQLYDKGMIDGWKPDYNWYMDHVEGEREYRDRIQARLGDTA</sequence>
<protein>
    <submittedName>
        <fullName evidence="7">Radical SAM superfamily enzyme</fullName>
    </submittedName>
</protein>
<dbReference type="InterPro" id="IPR058240">
    <property type="entry name" value="rSAM_sf"/>
</dbReference>
<dbReference type="SFLD" id="SFLDS00029">
    <property type="entry name" value="Radical_SAM"/>
    <property type="match status" value="1"/>
</dbReference>
<dbReference type="eggNOG" id="COG0535">
    <property type="taxonomic scope" value="Bacteria"/>
</dbReference>
<dbReference type="InterPro" id="IPR007197">
    <property type="entry name" value="rSAM"/>
</dbReference>
<dbReference type="EMBL" id="JH600067">
    <property type="protein sequence ID" value="EIG55787.1"/>
    <property type="molecule type" value="Genomic_DNA"/>
</dbReference>
<evidence type="ECO:0000256" key="1">
    <source>
        <dbReference type="ARBA" id="ARBA00001966"/>
    </source>
</evidence>
<dbReference type="GO" id="GO:0003824">
    <property type="term" value="F:catalytic activity"/>
    <property type="evidence" value="ECO:0007669"/>
    <property type="project" value="InterPro"/>
</dbReference>
<keyword evidence="4" id="KW-0408">Iron</keyword>
<evidence type="ECO:0000256" key="3">
    <source>
        <dbReference type="ARBA" id="ARBA00022723"/>
    </source>
</evidence>